<reference evidence="3 4" key="1">
    <citation type="submission" date="2016-09" db="EMBL/GenBank/DDBJ databases">
        <title>Genomic Taxonomy of the Vibrionaceae.</title>
        <authorList>
            <person name="Gonzalez-Castillo A."/>
            <person name="Gomez-Gil B."/>
            <person name="Enciso-Ibarra K."/>
        </authorList>
    </citation>
    <scope>NUCLEOTIDE SEQUENCE [LARGE SCALE GENOMIC DNA]</scope>
    <source>
        <strain evidence="2 3">CAIM 1902</strain>
        <strain evidence="1 4">CAIM 703</strain>
    </source>
</reference>
<keyword evidence="3" id="KW-1185">Reference proteome</keyword>
<sequence length="105" mass="12149">MERDQKVFDANCESDLSNLQKMIADLIAYLELKASSSQQETHLMLRQSQHRLLTYKDLLLHAQHLEESELLLMYTELSKYEKAIAKLGDEALGITIDRLEQLSIK</sequence>
<comment type="caution">
    <text evidence="1">The sequence shown here is derived from an EMBL/GenBank/DDBJ whole genome shotgun (WGS) entry which is preliminary data.</text>
</comment>
<gene>
    <name evidence="2" type="ORF">BIY20_06210</name>
    <name evidence="1" type="ORF">BIY22_00770</name>
</gene>
<dbReference type="EMBL" id="MJMJ01000001">
    <property type="protein sequence ID" value="OLQ93057.1"/>
    <property type="molecule type" value="Genomic_DNA"/>
</dbReference>
<name>A0A1Q9HQA2_9VIBR</name>
<organism evidence="1 4">
    <name type="scientific">Vibrio panuliri</name>
    <dbReference type="NCBI Taxonomy" id="1381081"/>
    <lineage>
        <taxon>Bacteria</taxon>
        <taxon>Pseudomonadati</taxon>
        <taxon>Pseudomonadota</taxon>
        <taxon>Gammaproteobacteria</taxon>
        <taxon>Vibrionales</taxon>
        <taxon>Vibrionaceae</taxon>
        <taxon>Vibrio</taxon>
    </lineage>
</organism>
<evidence type="ECO:0000313" key="3">
    <source>
        <dbReference type="Proteomes" id="UP000186039"/>
    </source>
</evidence>
<dbReference type="EMBL" id="MJMH01000066">
    <property type="protein sequence ID" value="OLQ95632.1"/>
    <property type="molecule type" value="Genomic_DNA"/>
</dbReference>
<protein>
    <submittedName>
        <fullName evidence="1">Uncharacterized protein</fullName>
    </submittedName>
</protein>
<proteinExistence type="predicted"/>
<accession>A0A1Q9HQA2</accession>
<dbReference type="Proteomes" id="UP000186039">
    <property type="component" value="Unassembled WGS sequence"/>
</dbReference>
<evidence type="ECO:0000313" key="2">
    <source>
        <dbReference type="EMBL" id="OLQ95632.1"/>
    </source>
</evidence>
<evidence type="ECO:0000313" key="4">
    <source>
        <dbReference type="Proteomes" id="UP000186313"/>
    </source>
</evidence>
<dbReference type="OrthoDB" id="5900575at2"/>
<dbReference type="RefSeq" id="WP_075705689.1">
    <property type="nucleotide sequence ID" value="NZ_AP019655.1"/>
</dbReference>
<evidence type="ECO:0000313" key="1">
    <source>
        <dbReference type="EMBL" id="OLQ93057.1"/>
    </source>
</evidence>
<dbReference type="Proteomes" id="UP000186313">
    <property type="component" value="Unassembled WGS sequence"/>
</dbReference>
<dbReference type="AlphaFoldDB" id="A0A1Q9HQA2"/>